<dbReference type="GO" id="GO:0030943">
    <property type="term" value="F:mitochondrion targeting sequence binding"/>
    <property type="evidence" value="ECO:0007669"/>
    <property type="project" value="TreeGrafter"/>
</dbReference>
<comment type="subcellular location">
    <subcellularLocation>
        <location evidence="1">Mitochondrion outer membrane</location>
        <topology evidence="1">Single-pass membrane protein</topology>
    </subcellularLocation>
</comment>
<evidence type="ECO:0000259" key="11">
    <source>
        <dbReference type="PROSITE" id="PS50280"/>
    </source>
</evidence>
<dbReference type="InterPro" id="IPR001214">
    <property type="entry name" value="SET_dom"/>
</dbReference>
<evidence type="ECO:0000256" key="8">
    <source>
        <dbReference type="ARBA" id="ARBA00023128"/>
    </source>
</evidence>
<evidence type="ECO:0000256" key="9">
    <source>
        <dbReference type="ARBA" id="ARBA00023136"/>
    </source>
</evidence>
<dbReference type="InParanoid" id="A0A067NNM3"/>
<sequence length="559" mass="61939">MTKSSTVLTVASVTAAGLLAYAIYFDYKRRNDVEFRKKLRKDKKRAEKSAAESRESLAASGSSNELSPEQLREALELVKNEPPPPGAAEKENYFMSQVAMGEQLATRGPEFHLPAALAFYRALRVYPSPLELIAIYDKTVPPPIFKIVMELTNLDVSTILVDAYFDYFPPKSMGVAIVTQDSTSSQGSRKVLVASKDYQPGDLIYKEQPVATVLDNDLRRQGTYCTHCLRHIEKGMAIPSSPSEPFPSVWCSKDCQLKSRTQYHSLLFTLDPPLPPDVPTPPVSPQELEERRKAQSLFAEYLVKNGNAAPLLAAKFIARQVQNETSKLMASAPSTEIDYPTAEGGDYGLTDHLERLRFLEIVPSPEEMRLLTDVLQHALPGLEQFVTDERHAVLLGKMAYNAFGVCYGGGRTDKPETDKRPEDVEKTRTPYGTAKQIGCGLYVVSAYLVHSCAPNARPSFSNGTAELHLIANKPIKKGDEISVAYVDVTQHEGESAVDARTRRRKEIARGWRFACKCSKCMAESESAETPTEGDVPETQKDESKVDSVLTSFEEKEGKI</sequence>
<dbReference type="STRING" id="1137138.A0A067NNM3"/>
<evidence type="ECO:0000256" key="4">
    <source>
        <dbReference type="ARBA" id="ARBA00022692"/>
    </source>
</evidence>
<feature type="compositionally biased region" description="Basic and acidic residues" evidence="10">
    <location>
        <begin position="44"/>
        <end position="55"/>
    </location>
</feature>
<keyword evidence="4" id="KW-0812">Transmembrane</keyword>
<dbReference type="GO" id="GO:0030150">
    <property type="term" value="P:protein import into mitochondrial matrix"/>
    <property type="evidence" value="ECO:0007669"/>
    <property type="project" value="TreeGrafter"/>
</dbReference>
<evidence type="ECO:0000256" key="1">
    <source>
        <dbReference type="ARBA" id="ARBA00004572"/>
    </source>
</evidence>
<keyword evidence="9" id="KW-0472">Membrane</keyword>
<comment type="similarity">
    <text evidence="2">Belongs to the Tom20 family.</text>
</comment>
<feature type="domain" description="SET" evidence="11">
    <location>
        <begin position="171"/>
        <end position="486"/>
    </location>
</feature>
<dbReference type="InterPro" id="IPR046341">
    <property type="entry name" value="SET_dom_sf"/>
</dbReference>
<dbReference type="Pfam" id="PF00856">
    <property type="entry name" value="SET"/>
    <property type="match status" value="1"/>
</dbReference>
<dbReference type="HOGENOM" id="CLU_016261_1_0_1"/>
<dbReference type="Gene3D" id="2.170.270.10">
    <property type="entry name" value="SET domain"/>
    <property type="match status" value="1"/>
</dbReference>
<dbReference type="VEuPathDB" id="FungiDB:PLEOSDRAFT_1064474"/>
<dbReference type="Gene3D" id="1.10.220.160">
    <property type="match status" value="1"/>
</dbReference>
<dbReference type="GO" id="GO:0006886">
    <property type="term" value="P:intracellular protein transport"/>
    <property type="evidence" value="ECO:0007669"/>
    <property type="project" value="InterPro"/>
</dbReference>
<evidence type="ECO:0000256" key="10">
    <source>
        <dbReference type="SAM" id="MobiDB-lite"/>
    </source>
</evidence>
<dbReference type="Gene3D" id="1.20.960.10">
    <property type="entry name" value="Mitochondrial outer membrane translocase complex, subunit Tom20 domain"/>
    <property type="match status" value="1"/>
</dbReference>
<dbReference type="AlphaFoldDB" id="A0A067NNM3"/>
<evidence type="ECO:0000313" key="13">
    <source>
        <dbReference type="Proteomes" id="UP000027073"/>
    </source>
</evidence>
<dbReference type="CDD" id="cd20071">
    <property type="entry name" value="SET_SMYD"/>
    <property type="match status" value="1"/>
</dbReference>
<evidence type="ECO:0000256" key="2">
    <source>
        <dbReference type="ARBA" id="ARBA00005792"/>
    </source>
</evidence>
<evidence type="ECO:0000313" key="12">
    <source>
        <dbReference type="EMBL" id="KDQ29678.1"/>
    </source>
</evidence>
<dbReference type="SUPFAM" id="SSF82199">
    <property type="entry name" value="SET domain"/>
    <property type="match status" value="1"/>
</dbReference>
<dbReference type="GO" id="GO:0005742">
    <property type="term" value="C:mitochondrial outer membrane translocase complex"/>
    <property type="evidence" value="ECO:0007669"/>
    <property type="project" value="InterPro"/>
</dbReference>
<dbReference type="GO" id="GO:0016031">
    <property type="term" value="P:tRNA import into mitochondrion"/>
    <property type="evidence" value="ECO:0007669"/>
    <property type="project" value="TreeGrafter"/>
</dbReference>
<evidence type="ECO:0000256" key="6">
    <source>
        <dbReference type="ARBA" id="ARBA00022927"/>
    </source>
</evidence>
<evidence type="ECO:0000256" key="5">
    <source>
        <dbReference type="ARBA" id="ARBA00022787"/>
    </source>
</evidence>
<evidence type="ECO:0000256" key="7">
    <source>
        <dbReference type="ARBA" id="ARBA00022989"/>
    </source>
</evidence>
<dbReference type="OrthoDB" id="2154253at2759"/>
<reference evidence="13" key="1">
    <citation type="journal article" date="2014" name="Proc. Natl. Acad. Sci. U.S.A.">
        <title>Extensive sampling of basidiomycete genomes demonstrates inadequacy of the white-rot/brown-rot paradigm for wood decay fungi.</title>
        <authorList>
            <person name="Riley R."/>
            <person name="Salamov A.A."/>
            <person name="Brown D.W."/>
            <person name="Nagy L.G."/>
            <person name="Floudas D."/>
            <person name="Held B.W."/>
            <person name="Levasseur A."/>
            <person name="Lombard V."/>
            <person name="Morin E."/>
            <person name="Otillar R."/>
            <person name="Lindquist E.A."/>
            <person name="Sun H."/>
            <person name="LaButti K.M."/>
            <person name="Schmutz J."/>
            <person name="Jabbour D."/>
            <person name="Luo H."/>
            <person name="Baker S.E."/>
            <person name="Pisabarro A.G."/>
            <person name="Walton J.D."/>
            <person name="Blanchette R.A."/>
            <person name="Henrissat B."/>
            <person name="Martin F."/>
            <person name="Cullen D."/>
            <person name="Hibbett D.S."/>
            <person name="Grigoriev I.V."/>
        </authorList>
    </citation>
    <scope>NUCLEOTIDE SEQUENCE [LARGE SCALE GENOMIC DNA]</scope>
    <source>
        <strain evidence="13">PC15</strain>
    </source>
</reference>
<dbReference type="SUPFAM" id="SSF47157">
    <property type="entry name" value="Mitochondrial import receptor subunit Tom20"/>
    <property type="match status" value="1"/>
</dbReference>
<dbReference type="PRINTS" id="PR00351">
    <property type="entry name" value="OM20RECEPTOR"/>
</dbReference>
<accession>A0A067NNM3</accession>
<dbReference type="GO" id="GO:0006605">
    <property type="term" value="P:protein targeting"/>
    <property type="evidence" value="ECO:0007669"/>
    <property type="project" value="InterPro"/>
</dbReference>
<dbReference type="Gene3D" id="6.10.140.2220">
    <property type="match status" value="1"/>
</dbReference>
<feature type="region of interest" description="Disordered" evidence="10">
    <location>
        <begin position="523"/>
        <end position="559"/>
    </location>
</feature>
<keyword evidence="8" id="KW-0496">Mitochondrion</keyword>
<evidence type="ECO:0000256" key="3">
    <source>
        <dbReference type="ARBA" id="ARBA00022448"/>
    </source>
</evidence>
<feature type="region of interest" description="Disordered" evidence="10">
    <location>
        <begin position="39"/>
        <end position="68"/>
    </location>
</feature>
<keyword evidence="3" id="KW-0813">Transport</keyword>
<dbReference type="Pfam" id="PF02064">
    <property type="entry name" value="MAS20"/>
    <property type="match status" value="1"/>
</dbReference>
<proteinExistence type="inferred from homology"/>
<gene>
    <name evidence="12" type="ORF">PLEOSDRAFT_1064474</name>
</gene>
<name>A0A067NNM3_PLEO1</name>
<keyword evidence="6" id="KW-0653">Protein transport</keyword>
<dbReference type="PANTHER" id="PTHR12430">
    <property type="entry name" value="MITOCHONDRIAL IMPORT RECEPTOR SUBUNIT TOM20"/>
    <property type="match status" value="1"/>
</dbReference>
<dbReference type="InterPro" id="IPR023392">
    <property type="entry name" value="Tom20_dom_sf"/>
</dbReference>
<keyword evidence="7" id="KW-1133">Transmembrane helix</keyword>
<dbReference type="GO" id="GO:0008320">
    <property type="term" value="F:protein transmembrane transporter activity"/>
    <property type="evidence" value="ECO:0007669"/>
    <property type="project" value="TreeGrafter"/>
</dbReference>
<keyword evidence="5" id="KW-1000">Mitochondrion outer membrane</keyword>
<dbReference type="PANTHER" id="PTHR12430:SF0">
    <property type="entry name" value="TRANSLOCASE OF OUTER MITOCHONDRIAL MEMBRANE 20"/>
    <property type="match status" value="1"/>
</dbReference>
<dbReference type="EMBL" id="KL198007">
    <property type="protein sequence ID" value="KDQ29678.1"/>
    <property type="molecule type" value="Genomic_DNA"/>
</dbReference>
<protein>
    <recommendedName>
        <fullName evidence="11">SET domain-containing protein</fullName>
    </recommendedName>
</protein>
<dbReference type="Proteomes" id="UP000027073">
    <property type="component" value="Unassembled WGS sequence"/>
</dbReference>
<dbReference type="InterPro" id="IPR002056">
    <property type="entry name" value="MAS20"/>
</dbReference>
<dbReference type="PROSITE" id="PS50280">
    <property type="entry name" value="SET"/>
    <property type="match status" value="1"/>
</dbReference>
<organism evidence="12 13">
    <name type="scientific">Pleurotus ostreatus (strain PC15)</name>
    <name type="common">Oyster mushroom</name>
    <dbReference type="NCBI Taxonomy" id="1137138"/>
    <lineage>
        <taxon>Eukaryota</taxon>
        <taxon>Fungi</taxon>
        <taxon>Dikarya</taxon>
        <taxon>Basidiomycota</taxon>
        <taxon>Agaricomycotina</taxon>
        <taxon>Agaricomycetes</taxon>
        <taxon>Agaricomycetidae</taxon>
        <taxon>Agaricales</taxon>
        <taxon>Pleurotineae</taxon>
        <taxon>Pleurotaceae</taxon>
        <taxon>Pleurotus</taxon>
    </lineage>
</organism>